<evidence type="ECO:0000313" key="2">
    <source>
        <dbReference type="EMBL" id="MDJ1486025.1"/>
    </source>
</evidence>
<evidence type="ECO:0000256" key="1">
    <source>
        <dbReference type="SAM" id="SignalP"/>
    </source>
</evidence>
<accession>A0AAE3QZJ3</accession>
<name>A0AAE3QZJ3_9BACT</name>
<evidence type="ECO:0008006" key="4">
    <source>
        <dbReference type="Google" id="ProtNLM"/>
    </source>
</evidence>
<dbReference type="PROSITE" id="PS51257">
    <property type="entry name" value="PROKAR_LIPOPROTEIN"/>
    <property type="match status" value="1"/>
</dbReference>
<evidence type="ECO:0000313" key="3">
    <source>
        <dbReference type="Proteomes" id="UP001241110"/>
    </source>
</evidence>
<protein>
    <recommendedName>
        <fullName evidence="4">DUF2268 domain-containing protein</fullName>
    </recommendedName>
</protein>
<keyword evidence="1" id="KW-0732">Signal</keyword>
<proteinExistence type="predicted"/>
<dbReference type="Proteomes" id="UP001241110">
    <property type="component" value="Unassembled WGS sequence"/>
</dbReference>
<feature type="chain" id="PRO_5042026170" description="DUF2268 domain-containing protein" evidence="1">
    <location>
        <begin position="22"/>
        <end position="434"/>
    </location>
</feature>
<reference evidence="2" key="1">
    <citation type="submission" date="2023-05" db="EMBL/GenBank/DDBJ databases">
        <authorList>
            <person name="Zhang X."/>
        </authorList>
    </citation>
    <scope>NUCLEOTIDE SEQUENCE</scope>
    <source>
        <strain evidence="2">YF14B1</strain>
    </source>
</reference>
<organism evidence="2 3">
    <name type="scientific">Xanthocytophaga flava</name>
    <dbReference type="NCBI Taxonomy" id="3048013"/>
    <lineage>
        <taxon>Bacteria</taxon>
        <taxon>Pseudomonadati</taxon>
        <taxon>Bacteroidota</taxon>
        <taxon>Cytophagia</taxon>
        <taxon>Cytophagales</taxon>
        <taxon>Rhodocytophagaceae</taxon>
        <taxon>Xanthocytophaga</taxon>
    </lineage>
</organism>
<sequence length="434" mass="49649">MMQRFLVMVFVFLTLSCIAVGQNKNQKVFTSDIDNFWSAYDSCRTTTDSLQQLRYIQTLYIDKGTEGLKAFMKARDYSAERWVSLIRRLPRFWNSIRPNTLAAKSKAKEIESSIQKLKKLYPELKEAKMYFTIGGLRSGGTTTDDKVLIGAEIATGDPSTDVSEFSSKWLEGVFKNQKTNNIVSLNIHEYVHTQQKGEPETLLGQSLKEGACDFITELVMGKPLQNNYIVYGREHRNELKEQFKLDMFTSASGNWLYNGSNAKVMADLGYFMGYDICKSYYTHSNDKKQAIKSIIELNYADTAAVESFLAKSKYYTEPINKQELVQRFKAKQPFVLRLEPFSNGDTLVDTKIKELKIVFSIPMSKQGYSINLSERGREYAPMAGVGGFSEDGTCFTLMLDMKPDHEYEFIITDKSFKSTEGYPLRPYEVKFKTK</sequence>
<feature type="signal peptide" evidence="1">
    <location>
        <begin position="1"/>
        <end position="21"/>
    </location>
</feature>
<dbReference type="EMBL" id="JASJOS010000026">
    <property type="protein sequence ID" value="MDJ1486025.1"/>
    <property type="molecule type" value="Genomic_DNA"/>
</dbReference>
<dbReference type="RefSeq" id="WP_313989341.1">
    <property type="nucleotide sequence ID" value="NZ_JASJOS010000026.1"/>
</dbReference>
<gene>
    <name evidence="2" type="ORF">QNI16_36425</name>
</gene>
<comment type="caution">
    <text evidence="2">The sequence shown here is derived from an EMBL/GenBank/DDBJ whole genome shotgun (WGS) entry which is preliminary data.</text>
</comment>
<dbReference type="AlphaFoldDB" id="A0AAE3QZJ3"/>